<evidence type="ECO:0000256" key="1">
    <source>
        <dbReference type="SAM" id="MobiDB-lite"/>
    </source>
</evidence>
<evidence type="ECO:0000313" key="2">
    <source>
        <dbReference type="EMBL" id="VDK60861.1"/>
    </source>
</evidence>
<accession>A0A3P6T7L2</accession>
<dbReference type="AlphaFoldDB" id="A0A3P6T7L2"/>
<reference evidence="2 3" key="1">
    <citation type="submission" date="2018-11" db="EMBL/GenBank/DDBJ databases">
        <authorList>
            <consortium name="Pathogen Informatics"/>
        </authorList>
    </citation>
    <scope>NUCLEOTIDE SEQUENCE [LARGE SCALE GENOMIC DNA]</scope>
</reference>
<protein>
    <submittedName>
        <fullName evidence="2">Uncharacterized protein</fullName>
    </submittedName>
</protein>
<sequence>MDRGEPRPSPAHWPAEPEIPQPEEFDENINDMFMDDNDINEDDINQPNDINNDANDDTNEVQAEEGPAQPRYFL</sequence>
<organism evidence="2 3">
    <name type="scientific">Anisakis simplex</name>
    <name type="common">Herring worm</name>
    <dbReference type="NCBI Taxonomy" id="6269"/>
    <lineage>
        <taxon>Eukaryota</taxon>
        <taxon>Metazoa</taxon>
        <taxon>Ecdysozoa</taxon>
        <taxon>Nematoda</taxon>
        <taxon>Chromadorea</taxon>
        <taxon>Rhabditida</taxon>
        <taxon>Spirurina</taxon>
        <taxon>Ascaridomorpha</taxon>
        <taxon>Ascaridoidea</taxon>
        <taxon>Anisakidae</taxon>
        <taxon>Anisakis</taxon>
        <taxon>Anisakis simplex complex</taxon>
    </lineage>
</organism>
<feature type="compositionally biased region" description="Acidic residues" evidence="1">
    <location>
        <begin position="54"/>
        <end position="63"/>
    </location>
</feature>
<name>A0A3P6T7L2_ANISI</name>
<evidence type="ECO:0000313" key="3">
    <source>
        <dbReference type="Proteomes" id="UP000267096"/>
    </source>
</evidence>
<keyword evidence="3" id="KW-1185">Reference proteome</keyword>
<proteinExistence type="predicted"/>
<feature type="region of interest" description="Disordered" evidence="1">
    <location>
        <begin position="1"/>
        <end position="74"/>
    </location>
</feature>
<dbReference type="Proteomes" id="UP000267096">
    <property type="component" value="Unassembled WGS sequence"/>
</dbReference>
<feature type="compositionally biased region" description="Acidic residues" evidence="1">
    <location>
        <begin position="21"/>
        <end position="44"/>
    </location>
</feature>
<gene>
    <name evidence="2" type="ORF">ASIM_LOCUS17629</name>
</gene>
<dbReference type="EMBL" id="UYRR01034358">
    <property type="protein sequence ID" value="VDK60861.1"/>
    <property type="molecule type" value="Genomic_DNA"/>
</dbReference>